<proteinExistence type="predicted"/>
<sequence>MAEFVPSFQFAPEFVGCWLEMASGVVVAWVRVDVWVGVVASWVGVKWRLPETQEEEGEREGYGMNNFVLKLDGEVDEILGNLPIGGHWLNKIV</sequence>
<name>A0AAD4ZG01_PRUDU</name>
<dbReference type="Proteomes" id="UP001054821">
    <property type="component" value="Chromosome 2"/>
</dbReference>
<dbReference type="EMBL" id="JAJFAZ020000002">
    <property type="protein sequence ID" value="KAI5345367.1"/>
    <property type="molecule type" value="Genomic_DNA"/>
</dbReference>
<evidence type="ECO:0000313" key="2">
    <source>
        <dbReference type="Proteomes" id="UP001054821"/>
    </source>
</evidence>
<gene>
    <name evidence="1" type="ORF">L3X38_013244</name>
</gene>
<reference evidence="1 2" key="1">
    <citation type="journal article" date="2022" name="G3 (Bethesda)">
        <title>Whole-genome sequence and methylome profiling of the almond [Prunus dulcis (Mill.) D.A. Webb] cultivar 'Nonpareil'.</title>
        <authorList>
            <person name="D'Amico-Willman K.M."/>
            <person name="Ouma W.Z."/>
            <person name="Meulia T."/>
            <person name="Sideli G.M."/>
            <person name="Gradziel T.M."/>
            <person name="Fresnedo-Ramirez J."/>
        </authorList>
    </citation>
    <scope>NUCLEOTIDE SEQUENCE [LARGE SCALE GENOMIC DNA]</scope>
    <source>
        <strain evidence="1">Clone GOH B32 T37-40</strain>
    </source>
</reference>
<keyword evidence="2" id="KW-1185">Reference proteome</keyword>
<protein>
    <submittedName>
        <fullName evidence="1">Uncharacterized protein</fullName>
    </submittedName>
</protein>
<comment type="caution">
    <text evidence="1">The sequence shown here is derived from an EMBL/GenBank/DDBJ whole genome shotgun (WGS) entry which is preliminary data.</text>
</comment>
<dbReference type="AlphaFoldDB" id="A0AAD4ZG01"/>
<organism evidence="1 2">
    <name type="scientific">Prunus dulcis</name>
    <name type="common">Almond</name>
    <name type="synonym">Amygdalus dulcis</name>
    <dbReference type="NCBI Taxonomy" id="3755"/>
    <lineage>
        <taxon>Eukaryota</taxon>
        <taxon>Viridiplantae</taxon>
        <taxon>Streptophyta</taxon>
        <taxon>Embryophyta</taxon>
        <taxon>Tracheophyta</taxon>
        <taxon>Spermatophyta</taxon>
        <taxon>Magnoliopsida</taxon>
        <taxon>eudicotyledons</taxon>
        <taxon>Gunneridae</taxon>
        <taxon>Pentapetalae</taxon>
        <taxon>rosids</taxon>
        <taxon>fabids</taxon>
        <taxon>Rosales</taxon>
        <taxon>Rosaceae</taxon>
        <taxon>Amygdaloideae</taxon>
        <taxon>Amygdaleae</taxon>
        <taxon>Prunus</taxon>
    </lineage>
</organism>
<accession>A0AAD4ZG01</accession>
<evidence type="ECO:0000313" key="1">
    <source>
        <dbReference type="EMBL" id="KAI5345367.1"/>
    </source>
</evidence>